<dbReference type="PANTHER" id="PTHR11011">
    <property type="entry name" value="MALE STERILITY PROTEIN 2-RELATED"/>
    <property type="match status" value="1"/>
</dbReference>
<evidence type="ECO:0000256" key="10">
    <source>
        <dbReference type="ARBA" id="ARBA00052530"/>
    </source>
</evidence>
<dbReference type="InterPro" id="IPR013120">
    <property type="entry name" value="FAR_NAD-bd"/>
</dbReference>
<dbReference type="SUPFAM" id="SSF51735">
    <property type="entry name" value="NAD(P)-binding Rossmann-fold domains"/>
    <property type="match status" value="1"/>
</dbReference>
<keyword evidence="9 11" id="KW-0472">Membrane</keyword>
<keyword evidence="3 11" id="KW-0444">Lipid biosynthesis</keyword>
<dbReference type="AlphaFoldDB" id="A0A0M4EDY7"/>
<dbReference type="EMBL" id="CP012526">
    <property type="protein sequence ID" value="ALC46116.1"/>
    <property type="molecule type" value="Genomic_DNA"/>
</dbReference>
<dbReference type="GO" id="GO:0080019">
    <property type="term" value="F:alcohol-forming very long-chain fatty acyl-CoA reductase activity"/>
    <property type="evidence" value="ECO:0007669"/>
    <property type="project" value="InterPro"/>
</dbReference>
<dbReference type="FunFam" id="3.40.50.720:FF:000143">
    <property type="entry name" value="Fatty acyl-CoA reductase"/>
    <property type="match status" value="1"/>
</dbReference>
<name>A0A0M4EDY7_DROBS</name>
<dbReference type="Proteomes" id="UP000494163">
    <property type="component" value="Chromosome 3R"/>
</dbReference>
<feature type="domain" description="Thioester reductase (TE)" evidence="13">
    <location>
        <begin position="14"/>
        <end position="282"/>
    </location>
</feature>
<organism evidence="14 15">
    <name type="scientific">Drosophila busckii</name>
    <name type="common">Fruit fly</name>
    <dbReference type="NCBI Taxonomy" id="30019"/>
    <lineage>
        <taxon>Eukaryota</taxon>
        <taxon>Metazoa</taxon>
        <taxon>Ecdysozoa</taxon>
        <taxon>Arthropoda</taxon>
        <taxon>Hexapoda</taxon>
        <taxon>Insecta</taxon>
        <taxon>Pterygota</taxon>
        <taxon>Neoptera</taxon>
        <taxon>Endopterygota</taxon>
        <taxon>Diptera</taxon>
        <taxon>Brachycera</taxon>
        <taxon>Muscomorpha</taxon>
        <taxon>Ephydroidea</taxon>
        <taxon>Drosophilidae</taxon>
        <taxon>Drosophila</taxon>
    </lineage>
</organism>
<evidence type="ECO:0000256" key="6">
    <source>
        <dbReference type="ARBA" id="ARBA00022989"/>
    </source>
</evidence>
<evidence type="ECO:0000259" key="13">
    <source>
        <dbReference type="Pfam" id="PF07993"/>
    </source>
</evidence>
<keyword evidence="15" id="KW-1185">Reference proteome</keyword>
<evidence type="ECO:0000313" key="15">
    <source>
        <dbReference type="Proteomes" id="UP000494163"/>
    </source>
</evidence>
<dbReference type="InterPro" id="IPR033640">
    <property type="entry name" value="FAR_C"/>
</dbReference>
<dbReference type="Pfam" id="PF07993">
    <property type="entry name" value="NAD_binding_4"/>
    <property type="match status" value="1"/>
</dbReference>
<evidence type="ECO:0000256" key="8">
    <source>
        <dbReference type="ARBA" id="ARBA00023098"/>
    </source>
</evidence>
<dbReference type="OMA" id="FIHCITV"/>
<comment type="subcellular location">
    <subcellularLocation>
        <location evidence="1">Membrane</location>
        <topology evidence="1">Multi-pass membrane protein</topology>
    </subcellularLocation>
</comment>
<evidence type="ECO:0000256" key="3">
    <source>
        <dbReference type="ARBA" id="ARBA00022516"/>
    </source>
</evidence>
<protein>
    <recommendedName>
        <fullName evidence="11">Fatty acyl-CoA reductase</fullName>
        <ecNumber evidence="11">1.2.1.84</ecNumber>
    </recommendedName>
</protein>
<feature type="transmembrane region" description="Helical" evidence="11">
    <location>
        <begin position="481"/>
        <end position="498"/>
    </location>
</feature>
<evidence type="ECO:0000259" key="12">
    <source>
        <dbReference type="Pfam" id="PF03015"/>
    </source>
</evidence>
<keyword evidence="6 11" id="KW-1133">Transmembrane helix</keyword>
<dbReference type="OrthoDB" id="429813at2759"/>
<evidence type="ECO:0000256" key="5">
    <source>
        <dbReference type="ARBA" id="ARBA00022857"/>
    </source>
</evidence>
<dbReference type="CDD" id="cd09071">
    <property type="entry name" value="FAR_C"/>
    <property type="match status" value="1"/>
</dbReference>
<evidence type="ECO:0000256" key="9">
    <source>
        <dbReference type="ARBA" id="ARBA00023136"/>
    </source>
</evidence>
<dbReference type="GO" id="GO:0035336">
    <property type="term" value="P:long-chain fatty-acyl-CoA metabolic process"/>
    <property type="evidence" value="ECO:0007669"/>
    <property type="project" value="TreeGrafter"/>
</dbReference>
<dbReference type="InterPro" id="IPR036291">
    <property type="entry name" value="NAD(P)-bd_dom_sf"/>
</dbReference>
<dbReference type="PANTHER" id="PTHR11011:SF60">
    <property type="entry name" value="FATTY ACYL-COA REDUCTASE-RELATED"/>
    <property type="match status" value="1"/>
</dbReference>
<dbReference type="GO" id="GO:0102965">
    <property type="term" value="F:alcohol-forming long-chain fatty acyl-CoA reductase activity"/>
    <property type="evidence" value="ECO:0007669"/>
    <property type="project" value="UniProtKB-EC"/>
</dbReference>
<dbReference type="Pfam" id="PF03015">
    <property type="entry name" value="Sterile"/>
    <property type="match status" value="1"/>
</dbReference>
<dbReference type="Gene3D" id="3.40.50.720">
    <property type="entry name" value="NAD(P)-binding Rossmann-like Domain"/>
    <property type="match status" value="1"/>
</dbReference>
<comment type="function">
    <text evidence="11">Catalyzes the reduction of fatty acyl-CoA to fatty alcohols.</text>
</comment>
<dbReference type="STRING" id="30019.A0A0M4EDY7"/>
<keyword evidence="5 11" id="KW-0521">NADP</keyword>
<feature type="transmembrane region" description="Helical" evidence="11">
    <location>
        <begin position="357"/>
        <end position="380"/>
    </location>
</feature>
<keyword evidence="8 11" id="KW-0443">Lipid metabolism</keyword>
<evidence type="ECO:0000256" key="4">
    <source>
        <dbReference type="ARBA" id="ARBA00022692"/>
    </source>
</evidence>
<gene>
    <name evidence="14" type="ORF">Dbus_chr3Rg866</name>
</gene>
<dbReference type="InterPro" id="IPR026055">
    <property type="entry name" value="FAR"/>
</dbReference>
<evidence type="ECO:0000256" key="1">
    <source>
        <dbReference type="ARBA" id="ARBA00004141"/>
    </source>
</evidence>
<keyword evidence="7 11" id="KW-0560">Oxidoreductase</keyword>
<evidence type="ECO:0000256" key="2">
    <source>
        <dbReference type="ARBA" id="ARBA00005928"/>
    </source>
</evidence>
<dbReference type="CDD" id="cd05236">
    <property type="entry name" value="FAR-N_SDR_e"/>
    <property type="match status" value="1"/>
</dbReference>
<evidence type="ECO:0000256" key="11">
    <source>
        <dbReference type="RuleBase" id="RU363097"/>
    </source>
</evidence>
<dbReference type="EC" id="1.2.1.84" evidence="11"/>
<dbReference type="GO" id="GO:0016020">
    <property type="term" value="C:membrane"/>
    <property type="evidence" value="ECO:0007669"/>
    <property type="project" value="UniProtKB-SubCell"/>
</dbReference>
<accession>A0A0M4EDY7</accession>
<dbReference type="GO" id="GO:0005777">
    <property type="term" value="C:peroxisome"/>
    <property type="evidence" value="ECO:0007669"/>
    <property type="project" value="TreeGrafter"/>
</dbReference>
<keyword evidence="4 11" id="KW-0812">Transmembrane</keyword>
<evidence type="ECO:0000313" key="14">
    <source>
        <dbReference type="EMBL" id="ALC46116.1"/>
    </source>
</evidence>
<reference evidence="14 15" key="1">
    <citation type="submission" date="2015-08" db="EMBL/GenBank/DDBJ databases">
        <title>Ancestral chromatin configuration constrains chromatin evolution on differentiating sex chromosomes in Drosophila.</title>
        <authorList>
            <person name="Zhou Q."/>
            <person name="Bachtrog D."/>
        </authorList>
    </citation>
    <scope>NUCLEOTIDE SEQUENCE [LARGE SCALE GENOMIC DNA]</scope>
    <source>
        <tissue evidence="14">Whole larvae</tissue>
    </source>
</reference>
<proteinExistence type="inferred from homology"/>
<sequence>MEAFYKNKTILMSGATGFLGRVLIETILRTTAVKRIYILVRTKRGMDIQGRITDLTSDVIFSLLLKTKPNALERITAIAGDCELADLGISAGDRKLLTQEVNIVIHSAATVNFMDPLHLALDINVRGTKLMVQLAKQMTHLEAFVHVSTAFSNCPMGHVNEHFYPGNLTASYDKVLMMKEQLGAELIDEMAPVLLNKYPNSYTYTKALAEQVIQVEAQNLPICIFRPGMILPIHKGPHAGWINNLYGPIAFILGAAYGVVRLTVIDRSARSNIVPVDYCANLALASAWQAAKEAPPRNQKSSGLTTNREATIYNLVPTDKNEINWDMFFNQIQDYKEICTLPKMIWYPFTHTTNIYWLWYVGIIFYHIIPAYIVDFGLLLTGKKPRLVKTYEKIHSNLKLIKPFTRTNWTYDTRNTTRLSNSLSQEDRELYPFDMQAIDWTQYFEVALFGMREHLGKEKPTQESFMRGAKRLKLFKRLHRALQAFLVFIAGTILWQFLKLFM</sequence>
<comment type="catalytic activity">
    <reaction evidence="10 11">
        <text>a long-chain fatty acyl-CoA + 2 NADPH + 2 H(+) = a long-chain primary fatty alcohol + 2 NADP(+) + CoA</text>
        <dbReference type="Rhea" id="RHEA:52716"/>
        <dbReference type="ChEBI" id="CHEBI:15378"/>
        <dbReference type="ChEBI" id="CHEBI:57287"/>
        <dbReference type="ChEBI" id="CHEBI:57783"/>
        <dbReference type="ChEBI" id="CHEBI:58349"/>
        <dbReference type="ChEBI" id="CHEBI:77396"/>
        <dbReference type="ChEBI" id="CHEBI:83139"/>
        <dbReference type="EC" id="1.2.1.84"/>
    </reaction>
</comment>
<evidence type="ECO:0000256" key="7">
    <source>
        <dbReference type="ARBA" id="ARBA00023002"/>
    </source>
</evidence>
<feature type="domain" description="Fatty acyl-CoA reductase C-terminal" evidence="12">
    <location>
        <begin position="366"/>
        <end position="458"/>
    </location>
</feature>
<comment type="similarity">
    <text evidence="2 11">Belongs to the fatty acyl-CoA reductase family.</text>
</comment>